<name>A0A212QJV7_9CHLR</name>
<evidence type="ECO:0000256" key="4">
    <source>
        <dbReference type="ARBA" id="ARBA00022519"/>
    </source>
</evidence>
<comment type="subcellular location">
    <subcellularLocation>
        <location evidence="1">Cell inner membrane</location>
        <topology evidence="1">Multi-pass membrane protein</topology>
    </subcellularLocation>
    <subcellularLocation>
        <location evidence="12">Cell membrane</location>
        <topology evidence="12">Multi-pass membrane protein</topology>
    </subcellularLocation>
</comment>
<feature type="transmembrane region" description="Helical" evidence="12">
    <location>
        <begin position="308"/>
        <end position="329"/>
    </location>
</feature>
<keyword evidence="3" id="KW-1003">Cell membrane</keyword>
<protein>
    <recommendedName>
        <fullName evidence="11">Oligopeptide transport system permease protein OppC</fullName>
    </recommendedName>
</protein>
<dbReference type="AlphaFoldDB" id="A0A212QJV7"/>
<dbReference type="GO" id="GO:0015031">
    <property type="term" value="P:protein transport"/>
    <property type="evidence" value="ECO:0007669"/>
    <property type="project" value="UniProtKB-KW"/>
</dbReference>
<dbReference type="RefSeq" id="WP_200808045.1">
    <property type="nucleotide sequence ID" value="NZ_FYEK01000007.1"/>
</dbReference>
<evidence type="ECO:0000259" key="13">
    <source>
        <dbReference type="PROSITE" id="PS50928"/>
    </source>
</evidence>
<keyword evidence="5 12" id="KW-0812">Transmembrane</keyword>
<keyword evidence="2 12" id="KW-0813">Transport</keyword>
<dbReference type="EMBL" id="FYEK01000007">
    <property type="protein sequence ID" value="SNB59520.1"/>
    <property type="molecule type" value="Genomic_DNA"/>
</dbReference>
<evidence type="ECO:0000256" key="10">
    <source>
        <dbReference type="ARBA" id="ARBA00024202"/>
    </source>
</evidence>
<keyword evidence="7" id="KW-0653">Protein transport</keyword>
<dbReference type="PANTHER" id="PTHR43386:SF2">
    <property type="entry name" value="OLIGOPEPTIDE TRANSPORT SYSTEM PERMEASE PROTEIN OPPC"/>
    <property type="match status" value="1"/>
</dbReference>
<evidence type="ECO:0000256" key="9">
    <source>
        <dbReference type="ARBA" id="ARBA00023136"/>
    </source>
</evidence>
<evidence type="ECO:0000256" key="1">
    <source>
        <dbReference type="ARBA" id="ARBA00004429"/>
    </source>
</evidence>
<dbReference type="CDD" id="cd06261">
    <property type="entry name" value="TM_PBP2"/>
    <property type="match status" value="1"/>
</dbReference>
<dbReference type="GO" id="GO:0055085">
    <property type="term" value="P:transmembrane transport"/>
    <property type="evidence" value="ECO:0007669"/>
    <property type="project" value="InterPro"/>
</dbReference>
<dbReference type="InParanoid" id="A0A212QJV7"/>
<evidence type="ECO:0000256" key="6">
    <source>
        <dbReference type="ARBA" id="ARBA00022856"/>
    </source>
</evidence>
<feature type="domain" description="ABC transmembrane type-1" evidence="13">
    <location>
        <begin position="113"/>
        <end position="326"/>
    </location>
</feature>
<dbReference type="InterPro" id="IPR050366">
    <property type="entry name" value="BP-dependent_transpt_permease"/>
</dbReference>
<dbReference type="GO" id="GO:0015833">
    <property type="term" value="P:peptide transport"/>
    <property type="evidence" value="ECO:0007669"/>
    <property type="project" value="UniProtKB-KW"/>
</dbReference>
<dbReference type="Gene3D" id="1.10.3720.10">
    <property type="entry name" value="MetI-like"/>
    <property type="match status" value="1"/>
</dbReference>
<evidence type="ECO:0000256" key="5">
    <source>
        <dbReference type="ARBA" id="ARBA00022692"/>
    </source>
</evidence>
<feature type="transmembrane region" description="Helical" evidence="12">
    <location>
        <begin position="155"/>
        <end position="175"/>
    </location>
</feature>
<evidence type="ECO:0000256" key="7">
    <source>
        <dbReference type="ARBA" id="ARBA00022927"/>
    </source>
</evidence>
<dbReference type="InterPro" id="IPR000515">
    <property type="entry name" value="MetI-like"/>
</dbReference>
<proteinExistence type="inferred from homology"/>
<gene>
    <name evidence="14" type="ORF">SAMN02746019_00024670</name>
</gene>
<dbReference type="Proteomes" id="UP000197025">
    <property type="component" value="Unassembled WGS sequence"/>
</dbReference>
<keyword evidence="8 12" id="KW-1133">Transmembrane helix</keyword>
<dbReference type="PANTHER" id="PTHR43386">
    <property type="entry name" value="OLIGOPEPTIDE TRANSPORT SYSTEM PERMEASE PROTEIN APPC"/>
    <property type="match status" value="1"/>
</dbReference>
<evidence type="ECO:0000256" key="3">
    <source>
        <dbReference type="ARBA" id="ARBA00022475"/>
    </source>
</evidence>
<accession>A0A212QJV7</accession>
<keyword evidence="4" id="KW-0997">Cell inner membrane</keyword>
<dbReference type="InterPro" id="IPR035906">
    <property type="entry name" value="MetI-like_sf"/>
</dbReference>
<keyword evidence="9 12" id="KW-0472">Membrane</keyword>
<comment type="similarity">
    <text evidence="10">Belongs to the binding-protein-dependent transport system permease family. OppBC subfamily.</text>
</comment>
<dbReference type="FunCoup" id="A0A212QJV7">
    <property type="interactions" value="317"/>
</dbReference>
<dbReference type="Pfam" id="PF00528">
    <property type="entry name" value="BPD_transp_1"/>
    <property type="match status" value="1"/>
</dbReference>
<evidence type="ECO:0000256" key="2">
    <source>
        <dbReference type="ARBA" id="ARBA00022448"/>
    </source>
</evidence>
<keyword evidence="15" id="KW-1185">Reference proteome</keyword>
<dbReference type="GO" id="GO:0005886">
    <property type="term" value="C:plasma membrane"/>
    <property type="evidence" value="ECO:0007669"/>
    <property type="project" value="UniProtKB-SubCell"/>
</dbReference>
<feature type="transmembrane region" description="Helical" evidence="12">
    <location>
        <begin position="121"/>
        <end position="143"/>
    </location>
</feature>
<evidence type="ECO:0000313" key="14">
    <source>
        <dbReference type="EMBL" id="SNB59520.1"/>
    </source>
</evidence>
<evidence type="ECO:0000256" key="8">
    <source>
        <dbReference type="ARBA" id="ARBA00022989"/>
    </source>
</evidence>
<evidence type="ECO:0000313" key="15">
    <source>
        <dbReference type="Proteomes" id="UP000197025"/>
    </source>
</evidence>
<organism evidence="14 15">
    <name type="scientific">Thermoflexus hugenholtzii JAD2</name>
    <dbReference type="NCBI Taxonomy" id="877466"/>
    <lineage>
        <taxon>Bacteria</taxon>
        <taxon>Bacillati</taxon>
        <taxon>Chloroflexota</taxon>
        <taxon>Thermoflexia</taxon>
        <taxon>Thermoflexales</taxon>
        <taxon>Thermoflexaceae</taxon>
        <taxon>Thermoflexus</taxon>
    </lineage>
</organism>
<dbReference type="PROSITE" id="PS50928">
    <property type="entry name" value="ABC_TM1"/>
    <property type="match status" value="1"/>
</dbReference>
<keyword evidence="6" id="KW-0571">Peptide transport</keyword>
<sequence>MATQAMRRGAETLAVPTRRPVGFWEDALYRLSRNRAAMVGAGIVILLVLVAIFAPLIAPYPYDKQVLTDRDKVPAWMVKIFPFMQPYARISDRYLLGADYVGRDLFSRIIYGTRVSLTVAFVGPLISLIVGTTYGLISGYFGGRLDNIMMRLVDVLYAFPGLLFIILLMVFFRQVPQEARSVWDAIRIQMYKIDAAFGGMLFIFVGIGLTAWENMARLARGQVLSVREKEFIEAARAIGAGHLRIMFRHILPNIIGPLIVAETLAIPSYITTEAFLSFIGLGVNPPTPSWGLMISQGAQAIRTYPNQALAPALALAITMFAFNFLGDGLRDALDPRMRGTQ</sequence>
<feature type="transmembrane region" description="Helical" evidence="12">
    <location>
        <begin position="250"/>
        <end position="270"/>
    </location>
</feature>
<feature type="transmembrane region" description="Helical" evidence="12">
    <location>
        <begin position="36"/>
        <end position="58"/>
    </location>
</feature>
<dbReference type="Pfam" id="PF12911">
    <property type="entry name" value="OppC_N"/>
    <property type="match status" value="1"/>
</dbReference>
<evidence type="ECO:0000256" key="12">
    <source>
        <dbReference type="RuleBase" id="RU363032"/>
    </source>
</evidence>
<evidence type="ECO:0000256" key="11">
    <source>
        <dbReference type="ARBA" id="ARBA00072251"/>
    </source>
</evidence>
<reference evidence="15" key="1">
    <citation type="submission" date="2017-06" db="EMBL/GenBank/DDBJ databases">
        <authorList>
            <person name="Varghese N."/>
            <person name="Submissions S."/>
        </authorList>
    </citation>
    <scope>NUCLEOTIDE SEQUENCE [LARGE SCALE GENOMIC DNA]</scope>
    <source>
        <strain evidence="15">JAD2</strain>
    </source>
</reference>
<feature type="transmembrane region" description="Helical" evidence="12">
    <location>
        <begin position="195"/>
        <end position="212"/>
    </location>
</feature>
<dbReference type="InterPro" id="IPR025966">
    <property type="entry name" value="OppC_N"/>
</dbReference>
<dbReference type="SUPFAM" id="SSF161098">
    <property type="entry name" value="MetI-like"/>
    <property type="match status" value="1"/>
</dbReference>